<dbReference type="EMBL" id="GL876967">
    <property type="protein sequence ID" value="KLU82913.1"/>
    <property type="molecule type" value="Genomic_DNA"/>
</dbReference>
<reference evidence="3" key="5">
    <citation type="submission" date="2015-06" db="UniProtKB">
        <authorList>
            <consortium name="EnsemblFungi"/>
        </authorList>
    </citation>
    <scope>IDENTIFICATION</scope>
    <source>
        <strain evidence="3">ATCC 64411</strain>
    </source>
</reference>
<evidence type="ECO:0000313" key="3">
    <source>
        <dbReference type="EnsemblFungi" id="MAPG_01980T0"/>
    </source>
</evidence>
<evidence type="ECO:0000313" key="2">
    <source>
        <dbReference type="EMBL" id="KLU82913.1"/>
    </source>
</evidence>
<sequence>MGDGMGLIHPKGAPPKGNVEPNKDEGLQIERRWTHCAGTKESLPSKGSSFYSISTLGSHSGMSLFHRGGWANESGDGRMSAEVPDRGTDMIFLHGTDGARPRRTAKRRAQLSMGQKKKPSLPWLSGLGPGRTPALGC</sequence>
<feature type="region of interest" description="Disordered" evidence="1">
    <location>
        <begin position="89"/>
        <end position="137"/>
    </location>
</feature>
<accession>A0A0C4DQ42</accession>
<gene>
    <name evidence="2" type="ORF">MAPG_01980</name>
</gene>
<dbReference type="EMBL" id="ADBL01000496">
    <property type="status" value="NOT_ANNOTATED_CDS"/>
    <property type="molecule type" value="Genomic_DNA"/>
</dbReference>
<feature type="region of interest" description="Disordered" evidence="1">
    <location>
        <begin position="1"/>
        <end position="26"/>
    </location>
</feature>
<dbReference type="EnsemblFungi" id="MAPG_01980T0">
    <property type="protein sequence ID" value="MAPG_01980T0"/>
    <property type="gene ID" value="MAPG_01980"/>
</dbReference>
<reference evidence="3" key="4">
    <citation type="journal article" date="2015" name="G3 (Bethesda)">
        <title>Genome sequences of three phytopathogenic species of the Magnaporthaceae family of fungi.</title>
        <authorList>
            <person name="Okagaki L.H."/>
            <person name="Nunes C.C."/>
            <person name="Sailsbery J."/>
            <person name="Clay B."/>
            <person name="Brown D."/>
            <person name="John T."/>
            <person name="Oh Y."/>
            <person name="Young N."/>
            <person name="Fitzgerald M."/>
            <person name="Haas B.J."/>
            <person name="Zeng Q."/>
            <person name="Young S."/>
            <person name="Adiconis X."/>
            <person name="Fan L."/>
            <person name="Levin J.Z."/>
            <person name="Mitchell T.K."/>
            <person name="Okubara P.A."/>
            <person name="Farman M.L."/>
            <person name="Kohn L.M."/>
            <person name="Birren B."/>
            <person name="Ma L.-J."/>
            <person name="Dean R.A."/>
        </authorList>
    </citation>
    <scope>NUCLEOTIDE SEQUENCE</scope>
    <source>
        <strain evidence="3">ATCC 64411 / 73-15</strain>
    </source>
</reference>
<reference evidence="2" key="3">
    <citation type="submission" date="2011-03" db="EMBL/GenBank/DDBJ databases">
        <title>Annotation of Magnaporthe poae ATCC 64411.</title>
        <authorList>
            <person name="Ma L.-J."/>
            <person name="Dead R."/>
            <person name="Young S.K."/>
            <person name="Zeng Q."/>
            <person name="Gargeya S."/>
            <person name="Fitzgerald M."/>
            <person name="Haas B."/>
            <person name="Abouelleil A."/>
            <person name="Alvarado L."/>
            <person name="Arachchi H.M."/>
            <person name="Berlin A."/>
            <person name="Brown A."/>
            <person name="Chapman S.B."/>
            <person name="Chen Z."/>
            <person name="Dunbar C."/>
            <person name="Freedman E."/>
            <person name="Gearin G."/>
            <person name="Gellesch M."/>
            <person name="Goldberg J."/>
            <person name="Griggs A."/>
            <person name="Gujja S."/>
            <person name="Heiman D."/>
            <person name="Howarth C."/>
            <person name="Larson L."/>
            <person name="Lui A."/>
            <person name="MacDonald P.J.P."/>
            <person name="Mehta T."/>
            <person name="Montmayeur A."/>
            <person name="Murphy C."/>
            <person name="Neiman D."/>
            <person name="Pearson M."/>
            <person name="Priest M."/>
            <person name="Roberts A."/>
            <person name="Saif S."/>
            <person name="Shea T."/>
            <person name="Shenoy N."/>
            <person name="Sisk P."/>
            <person name="Stolte C."/>
            <person name="Sykes S."/>
            <person name="Yandava C."/>
            <person name="Wortman J."/>
            <person name="Nusbaum C."/>
            <person name="Birren B."/>
        </authorList>
    </citation>
    <scope>NUCLEOTIDE SEQUENCE</scope>
    <source>
        <strain evidence="2">ATCC 64411</strain>
    </source>
</reference>
<reference evidence="2" key="2">
    <citation type="submission" date="2010-05" db="EMBL/GenBank/DDBJ databases">
        <title>The Genome Sequence of Magnaporthe poae strain ATCC 64411.</title>
        <authorList>
            <consortium name="The Broad Institute Genome Sequencing Platform"/>
            <consortium name="Broad Institute Genome Sequencing Center for Infectious Disease"/>
            <person name="Ma L.-J."/>
            <person name="Dead R."/>
            <person name="Young S."/>
            <person name="Zeng Q."/>
            <person name="Koehrsen M."/>
            <person name="Alvarado L."/>
            <person name="Berlin A."/>
            <person name="Chapman S.B."/>
            <person name="Chen Z."/>
            <person name="Freedman E."/>
            <person name="Gellesch M."/>
            <person name="Goldberg J."/>
            <person name="Griggs A."/>
            <person name="Gujja S."/>
            <person name="Heilman E.R."/>
            <person name="Heiman D."/>
            <person name="Hepburn T."/>
            <person name="Howarth C."/>
            <person name="Jen D."/>
            <person name="Larson L."/>
            <person name="Mehta T."/>
            <person name="Neiman D."/>
            <person name="Pearson M."/>
            <person name="Roberts A."/>
            <person name="Saif S."/>
            <person name="Shea T."/>
            <person name="Shenoy N."/>
            <person name="Sisk P."/>
            <person name="Stolte C."/>
            <person name="Sykes S."/>
            <person name="Walk T."/>
            <person name="White J."/>
            <person name="Yandava C."/>
            <person name="Haas B."/>
            <person name="Nusbaum C."/>
            <person name="Birren B."/>
        </authorList>
    </citation>
    <scope>NUCLEOTIDE SEQUENCE</scope>
    <source>
        <strain evidence="2">ATCC 64411</strain>
    </source>
</reference>
<feature type="compositionally biased region" description="Basic residues" evidence="1">
    <location>
        <begin position="101"/>
        <end position="119"/>
    </location>
</feature>
<evidence type="ECO:0000256" key="1">
    <source>
        <dbReference type="SAM" id="MobiDB-lite"/>
    </source>
</evidence>
<protein>
    <submittedName>
        <fullName evidence="2 3">Uncharacterized protein</fullName>
    </submittedName>
</protein>
<reference evidence="4" key="1">
    <citation type="submission" date="2010-05" db="EMBL/GenBank/DDBJ databases">
        <title>The genome sequence of Magnaporthe poae strain ATCC 64411.</title>
        <authorList>
            <person name="Ma L.-J."/>
            <person name="Dead R."/>
            <person name="Young S."/>
            <person name="Zeng Q."/>
            <person name="Koehrsen M."/>
            <person name="Alvarado L."/>
            <person name="Berlin A."/>
            <person name="Chapman S.B."/>
            <person name="Chen Z."/>
            <person name="Freedman E."/>
            <person name="Gellesch M."/>
            <person name="Goldberg J."/>
            <person name="Griggs A."/>
            <person name="Gujja S."/>
            <person name="Heilman E.R."/>
            <person name="Heiman D."/>
            <person name="Hepburn T."/>
            <person name="Howarth C."/>
            <person name="Jen D."/>
            <person name="Larson L."/>
            <person name="Mehta T."/>
            <person name="Neiman D."/>
            <person name="Pearson M."/>
            <person name="Roberts A."/>
            <person name="Saif S."/>
            <person name="Shea T."/>
            <person name="Shenoy N."/>
            <person name="Sisk P."/>
            <person name="Stolte C."/>
            <person name="Sykes S."/>
            <person name="Walk T."/>
            <person name="White J."/>
            <person name="Yandava C."/>
            <person name="Haas B."/>
            <person name="Nusbaum C."/>
            <person name="Birren B."/>
        </authorList>
    </citation>
    <scope>NUCLEOTIDE SEQUENCE [LARGE SCALE GENOMIC DNA]</scope>
    <source>
        <strain evidence="4">ATCC 64411 / 73-15</strain>
    </source>
</reference>
<name>A0A0C4DQ42_MAGP6</name>
<dbReference type="AlphaFoldDB" id="A0A0C4DQ42"/>
<dbReference type="VEuPathDB" id="FungiDB:MAPG_01980"/>
<organism evidence="3 4">
    <name type="scientific">Magnaporthiopsis poae (strain ATCC 64411 / 73-15)</name>
    <name type="common">Kentucky bluegrass fungus</name>
    <name type="synonym">Magnaporthe poae</name>
    <dbReference type="NCBI Taxonomy" id="644358"/>
    <lineage>
        <taxon>Eukaryota</taxon>
        <taxon>Fungi</taxon>
        <taxon>Dikarya</taxon>
        <taxon>Ascomycota</taxon>
        <taxon>Pezizomycotina</taxon>
        <taxon>Sordariomycetes</taxon>
        <taxon>Sordariomycetidae</taxon>
        <taxon>Magnaporthales</taxon>
        <taxon>Magnaporthaceae</taxon>
        <taxon>Magnaporthiopsis</taxon>
    </lineage>
</organism>
<evidence type="ECO:0000313" key="4">
    <source>
        <dbReference type="Proteomes" id="UP000011715"/>
    </source>
</evidence>
<proteinExistence type="predicted"/>
<keyword evidence="4" id="KW-1185">Reference proteome</keyword>
<dbReference type="Proteomes" id="UP000011715">
    <property type="component" value="Unassembled WGS sequence"/>
</dbReference>